<evidence type="ECO:0000256" key="5">
    <source>
        <dbReference type="ARBA" id="ARBA00023015"/>
    </source>
</evidence>
<feature type="transmembrane region" description="Helical" evidence="8">
    <location>
        <begin position="95"/>
        <end position="116"/>
    </location>
</feature>
<dbReference type="Proteomes" id="UP000240424">
    <property type="component" value="Unassembled WGS sequence"/>
</dbReference>
<evidence type="ECO:0000256" key="3">
    <source>
        <dbReference type="ARBA" id="ARBA00022692"/>
    </source>
</evidence>
<dbReference type="STRING" id="1841861.GCA_900157365_05261"/>
<reference evidence="11 12" key="1">
    <citation type="submission" date="2017-01" db="EMBL/GenBank/DDBJ databases">
        <authorList>
            <consortium name="Urmite Genomes"/>
        </authorList>
    </citation>
    <scope>NUCLEOTIDE SEQUENCE [LARGE SCALE GENOMIC DNA]</scope>
    <source>
        <strain evidence="11 12">AB215</strain>
    </source>
</reference>
<evidence type="ECO:0000259" key="9">
    <source>
        <dbReference type="Pfam" id="PF10099"/>
    </source>
</evidence>
<evidence type="ECO:0000256" key="7">
    <source>
        <dbReference type="ARBA" id="ARBA00023163"/>
    </source>
</evidence>
<dbReference type="InterPro" id="IPR018764">
    <property type="entry name" value="RskA_C"/>
</dbReference>
<feature type="domain" description="Anti-sigma-K factor RskA N-terminal" evidence="10">
    <location>
        <begin position="9"/>
        <end position="56"/>
    </location>
</feature>
<evidence type="ECO:0000313" key="11">
    <source>
        <dbReference type="EMBL" id="SPM38877.1"/>
    </source>
</evidence>
<protein>
    <recommendedName>
        <fullName evidence="8">Anti-sigma-K factor RskA</fullName>
    </recommendedName>
    <alternativeName>
        <fullName evidence="8">Sigma-K anti-sigma factor RskA</fullName>
    </alternativeName>
</protein>
<dbReference type="Pfam" id="PF22618">
    <property type="entry name" value="RskA_N"/>
    <property type="match status" value="1"/>
</dbReference>
<evidence type="ECO:0000256" key="2">
    <source>
        <dbReference type="ARBA" id="ARBA00022475"/>
    </source>
</evidence>
<dbReference type="GO" id="GO:0005886">
    <property type="term" value="C:plasma membrane"/>
    <property type="evidence" value="ECO:0007669"/>
    <property type="project" value="UniProtKB-SubCell"/>
</dbReference>
<evidence type="ECO:0000259" key="10">
    <source>
        <dbReference type="Pfam" id="PF22618"/>
    </source>
</evidence>
<dbReference type="Gene3D" id="1.10.10.1320">
    <property type="entry name" value="Anti-sigma factor, zinc-finger domain"/>
    <property type="match status" value="1"/>
</dbReference>
<dbReference type="PANTHER" id="PTHR37461:SF1">
    <property type="entry name" value="ANTI-SIGMA-K FACTOR RSKA"/>
    <property type="match status" value="1"/>
</dbReference>
<evidence type="ECO:0000313" key="12">
    <source>
        <dbReference type="Proteomes" id="UP000240424"/>
    </source>
</evidence>
<dbReference type="Pfam" id="PF10099">
    <property type="entry name" value="RskA_C"/>
    <property type="match status" value="1"/>
</dbReference>
<dbReference type="OrthoDB" id="153510at2"/>
<keyword evidence="6 8" id="KW-0472">Membrane</keyword>
<feature type="domain" description="Anti-sigma K factor RskA C-terminal" evidence="9">
    <location>
        <begin position="97"/>
        <end position="226"/>
    </location>
</feature>
<evidence type="ECO:0000256" key="6">
    <source>
        <dbReference type="ARBA" id="ARBA00023136"/>
    </source>
</evidence>
<comment type="subcellular location">
    <subcellularLocation>
        <location evidence="1 8">Cell membrane</location>
        <topology evidence="1 8">Single-pass membrane protein</topology>
    </subcellularLocation>
</comment>
<keyword evidence="4 8" id="KW-1133">Transmembrane helix</keyword>
<evidence type="ECO:0000256" key="8">
    <source>
        <dbReference type="RuleBase" id="RU363049"/>
    </source>
</evidence>
<dbReference type="PANTHER" id="PTHR37461">
    <property type="entry name" value="ANTI-SIGMA-K FACTOR RSKA"/>
    <property type="match status" value="1"/>
</dbReference>
<organism evidence="11 12">
    <name type="scientific">Mycobacterium numidiamassiliense</name>
    <dbReference type="NCBI Taxonomy" id="1841861"/>
    <lineage>
        <taxon>Bacteria</taxon>
        <taxon>Bacillati</taxon>
        <taxon>Actinomycetota</taxon>
        <taxon>Actinomycetes</taxon>
        <taxon>Mycobacteriales</taxon>
        <taxon>Mycobacteriaceae</taxon>
        <taxon>Mycobacterium</taxon>
    </lineage>
</organism>
<dbReference type="EMBL" id="FUEZ01000003">
    <property type="protein sequence ID" value="SPM38877.1"/>
    <property type="molecule type" value="Genomic_DNA"/>
</dbReference>
<proteinExistence type="inferred from homology"/>
<evidence type="ECO:0000256" key="1">
    <source>
        <dbReference type="ARBA" id="ARBA00004162"/>
    </source>
</evidence>
<comment type="function">
    <text evidence="8">An anti-sigma factor for extracytoplasmic function (ECF) sigma factor SigK. ECF sigma factors are held in an inactive form by an anti-sigma factor until released by regulated intramembrane proteolysis (RIP). RIP occurs when an extracytoplasmic signal triggers a concerted proteolytic cascade to transmit information and elicit cellular responses. The membrane-spanning regulatory substrate protein is first cut extracytoplasmically (site-1 protease, S1P), then within the membrane itself (site-2 protease, S2P, Rip1), while cytoplasmic proteases finish degrading the regulatory protein, liberating the sigma factor.</text>
</comment>
<keyword evidence="7 8" id="KW-0804">Transcription</keyword>
<dbReference type="InterPro" id="IPR041916">
    <property type="entry name" value="Anti_sigma_zinc_sf"/>
</dbReference>
<keyword evidence="2 8" id="KW-1003">Cell membrane</keyword>
<dbReference type="RefSeq" id="WP_077077761.1">
    <property type="nucleotide sequence ID" value="NZ_FUEZ01000003.1"/>
</dbReference>
<evidence type="ECO:0000256" key="4">
    <source>
        <dbReference type="ARBA" id="ARBA00022989"/>
    </source>
</evidence>
<name>A0A2U3P558_9MYCO</name>
<gene>
    <name evidence="8" type="primary">rskA</name>
    <name evidence="11" type="ORF">MNAB215_1058</name>
</gene>
<dbReference type="GO" id="GO:0016989">
    <property type="term" value="F:sigma factor antagonist activity"/>
    <property type="evidence" value="ECO:0007669"/>
    <property type="project" value="TreeGrafter"/>
</dbReference>
<keyword evidence="12" id="KW-1185">Reference proteome</keyword>
<sequence length="235" mass="23971">MTEPNDFELTELAAPYALHAVSDAERADIDRRVAAAPPAVAAAFADEVRAVRETMAALSASTTAEPPAHLRASVLALAKPDEVAAKRKMRWRTTLLVSVAATIVAGLTALGVQVLLRPAATPSLAQQVMSASDARKVSSPLGGGTATVTFSHNRNAGVLVMDNVPPPAQGTVYQMWLIGANGPTSAGTMGPAAVTPSTTATLANLGTSTALAFTVEPGSGSPQPTTKILAELPLS</sequence>
<accession>A0A2U3P558</accession>
<comment type="domain">
    <text evidence="8">The cytosolic domain interacts with sigma factor SigK.</text>
</comment>
<dbReference type="AlphaFoldDB" id="A0A2U3P558"/>
<dbReference type="InterPro" id="IPR053877">
    <property type="entry name" value="RskA_N"/>
</dbReference>
<dbReference type="GO" id="GO:0006417">
    <property type="term" value="P:regulation of translation"/>
    <property type="evidence" value="ECO:0007669"/>
    <property type="project" value="TreeGrafter"/>
</dbReference>
<keyword evidence="5 8" id="KW-0805">Transcription regulation</keyword>
<dbReference type="InterPro" id="IPR051474">
    <property type="entry name" value="Anti-sigma-K/W_factor"/>
</dbReference>
<comment type="similarity">
    <text evidence="8">Belongs to the anti-sigma-K factor family.</text>
</comment>
<keyword evidence="3 8" id="KW-0812">Transmembrane</keyword>